<reference evidence="2" key="1">
    <citation type="submission" date="2013-09" db="EMBL/GenBank/DDBJ databases">
        <title>Corchorus olitorius genome sequencing.</title>
        <authorList>
            <person name="Alam M."/>
            <person name="Haque M.S."/>
            <person name="Islam M.S."/>
            <person name="Emdad E.M."/>
            <person name="Islam M.M."/>
            <person name="Ahmed B."/>
            <person name="Halim A."/>
            <person name="Hossen Q.M.M."/>
            <person name="Hossain M.Z."/>
            <person name="Ahmed R."/>
            <person name="Khan M.M."/>
            <person name="Islam R."/>
            <person name="Rashid M.M."/>
            <person name="Khan S.A."/>
            <person name="Rahman M.S."/>
            <person name="Alam M."/>
            <person name="Yahiya A.S."/>
            <person name="Khan M.S."/>
            <person name="Azam M.S."/>
            <person name="Haque T."/>
            <person name="Lashkar M.Z.H."/>
            <person name="Akhand A.I."/>
            <person name="Morshed G."/>
            <person name="Roy S."/>
            <person name="Uddin K.S."/>
            <person name="Rabeya T."/>
            <person name="Hossain A.S."/>
            <person name="Chowdhury A."/>
            <person name="Snigdha A.R."/>
            <person name="Mortoza M.S."/>
            <person name="Matin S.A."/>
            <person name="Hoque S.M.E."/>
            <person name="Islam M.K."/>
            <person name="Roy D.K."/>
            <person name="Haider R."/>
            <person name="Moosa M.M."/>
            <person name="Elias S.M."/>
            <person name="Hasan A.M."/>
            <person name="Jahan S."/>
            <person name="Shafiuddin M."/>
            <person name="Mahmood N."/>
            <person name="Shommy N.S."/>
        </authorList>
    </citation>
    <scope>NUCLEOTIDE SEQUENCE [LARGE SCALE GENOMIC DNA]</scope>
    <source>
        <strain evidence="2">cv. O-4</strain>
    </source>
</reference>
<dbReference type="PANTHER" id="PTHR46400:SF5">
    <property type="entry name" value="RING-TYPE DOMAIN-CONTAINING PROTEIN"/>
    <property type="match status" value="1"/>
</dbReference>
<dbReference type="AlphaFoldDB" id="A0A1R3L4P8"/>
<dbReference type="GO" id="GO:0048437">
    <property type="term" value="P:floral organ development"/>
    <property type="evidence" value="ECO:0007669"/>
    <property type="project" value="TreeGrafter"/>
</dbReference>
<dbReference type="GO" id="GO:0031624">
    <property type="term" value="F:ubiquitin conjugating enzyme binding"/>
    <property type="evidence" value="ECO:0007669"/>
    <property type="project" value="TreeGrafter"/>
</dbReference>
<dbReference type="GO" id="GO:0004842">
    <property type="term" value="F:ubiquitin-protein transferase activity"/>
    <property type="evidence" value="ECO:0007669"/>
    <property type="project" value="InterPro"/>
</dbReference>
<proteinExistence type="predicted"/>
<sequence>MSWNPHMEVQYINSSYPYNSAGSFMEYFEGLTYQHVNFIFDGASHVQVHPYMLPCSEGFESLVLFQFGETVYPSMTTNFYKFGLSDSGNISYYDHGHSYEVNNHELCIDEYRRASENSSSMSNEQPATMNMEWEGNANTTSRENPVDCKF</sequence>
<evidence type="ECO:0000313" key="2">
    <source>
        <dbReference type="Proteomes" id="UP000187203"/>
    </source>
</evidence>
<dbReference type="EMBL" id="AWUE01000402">
    <property type="protein sequence ID" value="OMP14313.1"/>
    <property type="molecule type" value="Genomic_DNA"/>
</dbReference>
<dbReference type="STRING" id="93759.A0A1R3L4P8"/>
<name>A0A1R3L4P8_9ROSI</name>
<dbReference type="OrthoDB" id="9984778at2759"/>
<gene>
    <name evidence="1" type="ORF">COLO4_00064</name>
</gene>
<evidence type="ECO:0000313" key="1">
    <source>
        <dbReference type="EMBL" id="OMP14313.1"/>
    </source>
</evidence>
<dbReference type="Proteomes" id="UP000187203">
    <property type="component" value="Unassembled WGS sequence"/>
</dbReference>
<dbReference type="PANTHER" id="PTHR46400">
    <property type="entry name" value="RING/U-BOX SUPERFAMILY PROTEIN"/>
    <property type="match status" value="1"/>
</dbReference>
<organism evidence="1 2">
    <name type="scientific">Corchorus olitorius</name>
    <dbReference type="NCBI Taxonomy" id="93759"/>
    <lineage>
        <taxon>Eukaryota</taxon>
        <taxon>Viridiplantae</taxon>
        <taxon>Streptophyta</taxon>
        <taxon>Embryophyta</taxon>
        <taxon>Tracheophyta</taxon>
        <taxon>Spermatophyta</taxon>
        <taxon>Magnoliopsida</taxon>
        <taxon>eudicotyledons</taxon>
        <taxon>Gunneridae</taxon>
        <taxon>Pentapetalae</taxon>
        <taxon>rosids</taxon>
        <taxon>malvids</taxon>
        <taxon>Malvales</taxon>
        <taxon>Malvaceae</taxon>
        <taxon>Grewioideae</taxon>
        <taxon>Apeibeae</taxon>
        <taxon>Corchorus</taxon>
    </lineage>
</organism>
<dbReference type="GO" id="GO:0046621">
    <property type="term" value="P:negative regulation of organ growth"/>
    <property type="evidence" value="ECO:0007669"/>
    <property type="project" value="InterPro"/>
</dbReference>
<dbReference type="GO" id="GO:0016567">
    <property type="term" value="P:protein ubiquitination"/>
    <property type="evidence" value="ECO:0007669"/>
    <property type="project" value="InterPro"/>
</dbReference>
<dbReference type="InterPro" id="IPR033276">
    <property type="entry name" value="BB"/>
</dbReference>
<protein>
    <submittedName>
        <fullName evidence="1">Uncharacterized protein</fullName>
    </submittedName>
</protein>
<accession>A0A1R3L4P8</accession>
<keyword evidence="2" id="KW-1185">Reference proteome</keyword>
<comment type="caution">
    <text evidence="1">The sequence shown here is derived from an EMBL/GenBank/DDBJ whole genome shotgun (WGS) entry which is preliminary data.</text>
</comment>